<evidence type="ECO:0000256" key="5">
    <source>
        <dbReference type="RuleBase" id="RU362118"/>
    </source>
</evidence>
<dbReference type="Pfam" id="PF01053">
    <property type="entry name" value="Cys_Met_Meta_PP"/>
    <property type="match status" value="1"/>
</dbReference>
<keyword evidence="4 5" id="KW-0663">Pyridoxal phosphate</keyword>
<dbReference type="GO" id="GO:0071269">
    <property type="term" value="P:L-homocysteine biosynthetic process"/>
    <property type="evidence" value="ECO:0007669"/>
    <property type="project" value="TreeGrafter"/>
</dbReference>
<organism evidence="6 7">
    <name type="scientific">Heliocybe sulcata</name>
    <dbReference type="NCBI Taxonomy" id="5364"/>
    <lineage>
        <taxon>Eukaryota</taxon>
        <taxon>Fungi</taxon>
        <taxon>Dikarya</taxon>
        <taxon>Basidiomycota</taxon>
        <taxon>Agaricomycotina</taxon>
        <taxon>Agaricomycetes</taxon>
        <taxon>Gloeophyllales</taxon>
        <taxon>Gloeophyllaceae</taxon>
        <taxon>Heliocybe</taxon>
    </lineage>
</organism>
<dbReference type="EMBL" id="ML213555">
    <property type="protein sequence ID" value="TFK45209.1"/>
    <property type="molecule type" value="Genomic_DNA"/>
</dbReference>
<protein>
    <recommendedName>
        <fullName evidence="8">Cys/Met metabolism PLP-dependent enzyme</fullName>
    </recommendedName>
</protein>
<proteinExistence type="inferred from homology"/>
<name>A0A5C3MIF6_9AGAM</name>
<sequence length="71" mass="7708">MNTVPTVVLTVRDDWDAKTLVTHPATTAHLQLSAEEQLASSVTPDLMRVSVGIENIKDIIADIEEALKVVP</sequence>
<gene>
    <name evidence="6" type="ORF">OE88DRAFT_1640223</name>
</gene>
<dbReference type="PANTHER" id="PTHR43797">
    <property type="entry name" value="HOMOCYSTEINE/CYSTEINE SYNTHASE"/>
    <property type="match status" value="1"/>
</dbReference>
<comment type="similarity">
    <text evidence="2 5">Belongs to the trans-sulfuration enzymes family.</text>
</comment>
<comment type="cofactor">
    <cofactor evidence="1 5">
        <name>pyridoxal 5'-phosphate</name>
        <dbReference type="ChEBI" id="CHEBI:597326"/>
    </cofactor>
</comment>
<accession>A0A5C3MIF6</accession>
<dbReference type="Gene3D" id="3.90.1150.10">
    <property type="entry name" value="Aspartate Aminotransferase, domain 1"/>
    <property type="match status" value="1"/>
</dbReference>
<evidence type="ECO:0000313" key="6">
    <source>
        <dbReference type="EMBL" id="TFK45209.1"/>
    </source>
</evidence>
<evidence type="ECO:0000313" key="7">
    <source>
        <dbReference type="Proteomes" id="UP000305948"/>
    </source>
</evidence>
<dbReference type="Proteomes" id="UP000305948">
    <property type="component" value="Unassembled WGS sequence"/>
</dbReference>
<dbReference type="InterPro" id="IPR015424">
    <property type="entry name" value="PyrdxlP-dep_Trfase"/>
</dbReference>
<dbReference type="InterPro" id="IPR015422">
    <property type="entry name" value="PyrdxlP-dep_Trfase_small"/>
</dbReference>
<dbReference type="GO" id="GO:0030170">
    <property type="term" value="F:pyridoxal phosphate binding"/>
    <property type="evidence" value="ECO:0007669"/>
    <property type="project" value="InterPro"/>
</dbReference>
<dbReference type="GO" id="GO:0006535">
    <property type="term" value="P:cysteine biosynthetic process from serine"/>
    <property type="evidence" value="ECO:0007669"/>
    <property type="project" value="TreeGrafter"/>
</dbReference>
<dbReference type="STRING" id="5364.A0A5C3MIF6"/>
<dbReference type="GO" id="GO:0019346">
    <property type="term" value="P:transsulfuration"/>
    <property type="evidence" value="ECO:0007669"/>
    <property type="project" value="InterPro"/>
</dbReference>
<evidence type="ECO:0000256" key="2">
    <source>
        <dbReference type="ARBA" id="ARBA00009077"/>
    </source>
</evidence>
<dbReference type="OrthoDB" id="3512640at2759"/>
<dbReference type="AlphaFoldDB" id="A0A5C3MIF6"/>
<evidence type="ECO:0000256" key="1">
    <source>
        <dbReference type="ARBA" id="ARBA00001933"/>
    </source>
</evidence>
<dbReference type="GO" id="GO:0005737">
    <property type="term" value="C:cytoplasm"/>
    <property type="evidence" value="ECO:0007669"/>
    <property type="project" value="TreeGrafter"/>
</dbReference>
<dbReference type="GO" id="GO:0003961">
    <property type="term" value="F:O-acetylhomoserine aminocarboxypropyltransferase activity"/>
    <property type="evidence" value="ECO:0007669"/>
    <property type="project" value="TreeGrafter"/>
</dbReference>
<reference evidence="6 7" key="1">
    <citation type="journal article" date="2019" name="Nat. Ecol. Evol.">
        <title>Megaphylogeny resolves global patterns of mushroom evolution.</title>
        <authorList>
            <person name="Varga T."/>
            <person name="Krizsan K."/>
            <person name="Foldi C."/>
            <person name="Dima B."/>
            <person name="Sanchez-Garcia M."/>
            <person name="Sanchez-Ramirez S."/>
            <person name="Szollosi G.J."/>
            <person name="Szarkandi J.G."/>
            <person name="Papp V."/>
            <person name="Albert L."/>
            <person name="Andreopoulos W."/>
            <person name="Angelini C."/>
            <person name="Antonin V."/>
            <person name="Barry K.W."/>
            <person name="Bougher N.L."/>
            <person name="Buchanan P."/>
            <person name="Buyck B."/>
            <person name="Bense V."/>
            <person name="Catcheside P."/>
            <person name="Chovatia M."/>
            <person name="Cooper J."/>
            <person name="Damon W."/>
            <person name="Desjardin D."/>
            <person name="Finy P."/>
            <person name="Geml J."/>
            <person name="Haridas S."/>
            <person name="Hughes K."/>
            <person name="Justo A."/>
            <person name="Karasinski D."/>
            <person name="Kautmanova I."/>
            <person name="Kiss B."/>
            <person name="Kocsube S."/>
            <person name="Kotiranta H."/>
            <person name="LaButti K.M."/>
            <person name="Lechner B.E."/>
            <person name="Liimatainen K."/>
            <person name="Lipzen A."/>
            <person name="Lukacs Z."/>
            <person name="Mihaltcheva S."/>
            <person name="Morgado L.N."/>
            <person name="Niskanen T."/>
            <person name="Noordeloos M.E."/>
            <person name="Ohm R.A."/>
            <person name="Ortiz-Santana B."/>
            <person name="Ovrebo C."/>
            <person name="Racz N."/>
            <person name="Riley R."/>
            <person name="Savchenko A."/>
            <person name="Shiryaev A."/>
            <person name="Soop K."/>
            <person name="Spirin V."/>
            <person name="Szebenyi C."/>
            <person name="Tomsovsky M."/>
            <person name="Tulloss R.E."/>
            <person name="Uehling J."/>
            <person name="Grigoriev I.V."/>
            <person name="Vagvolgyi C."/>
            <person name="Papp T."/>
            <person name="Martin F.M."/>
            <person name="Miettinen O."/>
            <person name="Hibbett D.S."/>
            <person name="Nagy L.G."/>
        </authorList>
    </citation>
    <scope>NUCLEOTIDE SEQUENCE [LARGE SCALE GENOMIC DNA]</scope>
    <source>
        <strain evidence="6 7">OMC1185</strain>
    </source>
</reference>
<dbReference type="GO" id="GO:0004124">
    <property type="term" value="F:cysteine synthase activity"/>
    <property type="evidence" value="ECO:0007669"/>
    <property type="project" value="TreeGrafter"/>
</dbReference>
<dbReference type="InterPro" id="IPR006235">
    <property type="entry name" value="OAc-hSer/O-AcSer_sulfhydrylase"/>
</dbReference>
<evidence type="ECO:0000256" key="4">
    <source>
        <dbReference type="ARBA" id="ARBA00022898"/>
    </source>
</evidence>
<dbReference type="PANTHER" id="PTHR43797:SF2">
    <property type="entry name" value="HOMOCYSTEINE_CYSTEINE SYNTHASE"/>
    <property type="match status" value="1"/>
</dbReference>
<keyword evidence="7" id="KW-1185">Reference proteome</keyword>
<dbReference type="InterPro" id="IPR000277">
    <property type="entry name" value="Cys/Met-Metab_PyrdxlP-dep_enz"/>
</dbReference>
<evidence type="ECO:0008006" key="8">
    <source>
        <dbReference type="Google" id="ProtNLM"/>
    </source>
</evidence>
<dbReference type="SUPFAM" id="SSF53383">
    <property type="entry name" value="PLP-dependent transferases"/>
    <property type="match status" value="1"/>
</dbReference>
<evidence type="ECO:0000256" key="3">
    <source>
        <dbReference type="ARBA" id="ARBA00022679"/>
    </source>
</evidence>
<keyword evidence="3" id="KW-0808">Transferase</keyword>